<sequence length="135" mass="15663">MERGTVEIVIPPGIPQSVIYRVMEICGVDFQVKKDPILDREYPVLSGYPEQIEEAKRYLKLFTEAKLALRDIATLARRYKTVAKVYTEDEELSHVLSIAYQDMANKKWIEICREKPSDGEYEILEICGKKVFVYV</sequence>
<reference evidence="1" key="1">
    <citation type="journal article" date="2020" name="ISME J.">
        <title>Gammaproteobacteria mediating utilization of methyl-, sulfur- and petroleum organic compounds in deep ocean hydrothermal plumes.</title>
        <authorList>
            <person name="Zhou Z."/>
            <person name="Liu Y."/>
            <person name="Pan J."/>
            <person name="Cron B.R."/>
            <person name="Toner B.M."/>
            <person name="Anantharaman K."/>
            <person name="Breier J.A."/>
            <person name="Dick G.J."/>
            <person name="Li M."/>
        </authorList>
    </citation>
    <scope>NUCLEOTIDE SEQUENCE</scope>
    <source>
        <strain evidence="1">SZUA-1534</strain>
    </source>
</reference>
<evidence type="ECO:0000313" key="2">
    <source>
        <dbReference type="Proteomes" id="UP000623215"/>
    </source>
</evidence>
<organism evidence="1 2">
    <name type="scientific">Methanothermococcus okinawensis</name>
    <dbReference type="NCBI Taxonomy" id="155863"/>
    <lineage>
        <taxon>Archaea</taxon>
        <taxon>Methanobacteriati</taxon>
        <taxon>Methanobacteriota</taxon>
        <taxon>Methanomada group</taxon>
        <taxon>Methanococci</taxon>
        <taxon>Methanococcales</taxon>
        <taxon>Methanococcaceae</taxon>
        <taxon>Methanothermococcus</taxon>
    </lineage>
</organism>
<proteinExistence type="predicted"/>
<dbReference type="Proteomes" id="UP000623215">
    <property type="component" value="Unassembled WGS sequence"/>
</dbReference>
<protein>
    <submittedName>
        <fullName evidence="1">Uncharacterized protein</fullName>
    </submittedName>
</protein>
<dbReference type="EMBL" id="DQVW01000024">
    <property type="protein sequence ID" value="HIQ32175.1"/>
    <property type="molecule type" value="Genomic_DNA"/>
</dbReference>
<evidence type="ECO:0000313" key="1">
    <source>
        <dbReference type="EMBL" id="HIQ32175.1"/>
    </source>
</evidence>
<accession>A0A832ZXV3</accession>
<comment type="caution">
    <text evidence="1">The sequence shown here is derived from an EMBL/GenBank/DDBJ whole genome shotgun (WGS) entry which is preliminary data.</text>
</comment>
<gene>
    <name evidence="1" type="ORF">EYH55_01665</name>
</gene>
<dbReference type="AlphaFoldDB" id="A0A832ZXV3"/>
<name>A0A832ZXV3_9EURY</name>